<dbReference type="Gene3D" id="3.30.420.10">
    <property type="entry name" value="Ribonuclease H-like superfamily/Ribonuclease H"/>
    <property type="match status" value="1"/>
</dbReference>
<gene>
    <name evidence="1" type="ORF">CK203_067941</name>
</gene>
<dbReference type="InterPro" id="IPR036397">
    <property type="entry name" value="RNaseH_sf"/>
</dbReference>
<dbReference type="PANTHER" id="PTHR42648:SF22">
    <property type="entry name" value="REVERSE TRANSCRIPTASE TY1_COPIA-TYPE DOMAIN-CONTAINING PROTEIN"/>
    <property type="match status" value="1"/>
</dbReference>
<dbReference type="AlphaFoldDB" id="A0A438EW28"/>
<dbReference type="GO" id="GO:0003676">
    <property type="term" value="F:nucleic acid binding"/>
    <property type="evidence" value="ECO:0007669"/>
    <property type="project" value="InterPro"/>
</dbReference>
<protein>
    <recommendedName>
        <fullName evidence="3">Retrovirus-related Pol polyprotein from transposon RE1</fullName>
    </recommendedName>
</protein>
<dbReference type="InterPro" id="IPR039537">
    <property type="entry name" value="Retrotran_Ty1/copia-like"/>
</dbReference>
<dbReference type="EMBL" id="QGNW01001176">
    <property type="protein sequence ID" value="RVW51920.1"/>
    <property type="molecule type" value="Genomic_DNA"/>
</dbReference>
<organism evidence="1 2">
    <name type="scientific">Vitis vinifera</name>
    <name type="common">Grape</name>
    <dbReference type="NCBI Taxonomy" id="29760"/>
    <lineage>
        <taxon>Eukaryota</taxon>
        <taxon>Viridiplantae</taxon>
        <taxon>Streptophyta</taxon>
        <taxon>Embryophyta</taxon>
        <taxon>Tracheophyta</taxon>
        <taxon>Spermatophyta</taxon>
        <taxon>Magnoliopsida</taxon>
        <taxon>eudicotyledons</taxon>
        <taxon>Gunneridae</taxon>
        <taxon>Pentapetalae</taxon>
        <taxon>rosids</taxon>
        <taxon>Vitales</taxon>
        <taxon>Vitaceae</taxon>
        <taxon>Viteae</taxon>
        <taxon>Vitis</taxon>
    </lineage>
</organism>
<proteinExistence type="predicted"/>
<evidence type="ECO:0000313" key="2">
    <source>
        <dbReference type="Proteomes" id="UP000288805"/>
    </source>
</evidence>
<dbReference type="InterPro" id="IPR012337">
    <property type="entry name" value="RNaseH-like_sf"/>
</dbReference>
<accession>A0A438EW28</accession>
<dbReference type="Proteomes" id="UP000288805">
    <property type="component" value="Unassembled WGS sequence"/>
</dbReference>
<comment type="caution">
    <text evidence="1">The sequence shown here is derived from an EMBL/GenBank/DDBJ whole genome shotgun (WGS) entry which is preliminary data.</text>
</comment>
<evidence type="ECO:0008006" key="3">
    <source>
        <dbReference type="Google" id="ProtNLM"/>
    </source>
</evidence>
<dbReference type="SUPFAM" id="SSF53098">
    <property type="entry name" value="Ribonuclease H-like"/>
    <property type="match status" value="1"/>
</dbReference>
<dbReference type="PANTHER" id="PTHR42648">
    <property type="entry name" value="TRANSPOSASE, PUTATIVE-RELATED"/>
    <property type="match status" value="1"/>
</dbReference>
<sequence>MFESDSQTRGSPPTTTSILSELTMKMVEMLNKAPDPTAVADTASISIKLDGSNNALWSQVVEIWRAENAVVKGWLINTMDSSLVSMFIRYPTTTEVWDAIAVTFFDGSDTAQEYFHQHGLIYQTLCPHTLEKKDGDECKNHHILETTRALLLGAHVPSSHWLDAVTTAVHFINRMPSRIQGFKTPLQALAASISVLPATMLPP</sequence>
<evidence type="ECO:0000313" key="1">
    <source>
        <dbReference type="EMBL" id="RVW51920.1"/>
    </source>
</evidence>
<reference evidence="1 2" key="1">
    <citation type="journal article" date="2018" name="PLoS Genet.">
        <title>Population sequencing reveals clonal diversity and ancestral inbreeding in the grapevine cultivar Chardonnay.</title>
        <authorList>
            <person name="Roach M.J."/>
            <person name="Johnson D.L."/>
            <person name="Bohlmann J."/>
            <person name="van Vuuren H.J."/>
            <person name="Jones S.J."/>
            <person name="Pretorius I.S."/>
            <person name="Schmidt S.A."/>
            <person name="Borneman A.R."/>
        </authorList>
    </citation>
    <scope>NUCLEOTIDE SEQUENCE [LARGE SCALE GENOMIC DNA]</scope>
    <source>
        <strain evidence="2">cv. Chardonnay</strain>
        <tissue evidence="1">Leaf</tissue>
    </source>
</reference>
<name>A0A438EW28_VITVI</name>